<proteinExistence type="predicted"/>
<dbReference type="InterPro" id="IPR050109">
    <property type="entry name" value="HTH-type_TetR-like_transc_reg"/>
</dbReference>
<dbReference type="InterPro" id="IPR001647">
    <property type="entry name" value="HTH_TetR"/>
</dbReference>
<keyword evidence="1" id="KW-0805">Transcription regulation</keyword>
<dbReference type="GO" id="GO:0003700">
    <property type="term" value="F:DNA-binding transcription factor activity"/>
    <property type="evidence" value="ECO:0007669"/>
    <property type="project" value="TreeGrafter"/>
</dbReference>
<feature type="domain" description="HTH tetR-type" evidence="5">
    <location>
        <begin position="9"/>
        <end position="69"/>
    </location>
</feature>
<dbReference type="Gene3D" id="1.10.357.10">
    <property type="entry name" value="Tetracycline Repressor, domain 2"/>
    <property type="match status" value="1"/>
</dbReference>
<dbReference type="InterPro" id="IPR009057">
    <property type="entry name" value="Homeodomain-like_sf"/>
</dbReference>
<name>A0AAE9YC53_9ACTN</name>
<sequence>MATQEERRAQTREALLEAGATLFAERGVAGASVDAIAERAGRTSGALYDHFGSKEGLLFALLAGWVDDATAVIAAEQATAASLDEWVAAMWRAVSDPPSGDARWIALEHELWSWAAQSERARRHLARRYQAAWDGIDEVATAWADPVPGARVGPAVVGVLMGLEMMRRIDPDAVTDATAVATLRAVLTAAPDRSPTR</sequence>
<keyword evidence="7" id="KW-1185">Reference proteome</keyword>
<organism evidence="6 7">
    <name type="scientific">Iamia majanohamensis</name>
    <dbReference type="NCBI Taxonomy" id="467976"/>
    <lineage>
        <taxon>Bacteria</taxon>
        <taxon>Bacillati</taxon>
        <taxon>Actinomycetota</taxon>
        <taxon>Acidimicrobiia</taxon>
        <taxon>Acidimicrobiales</taxon>
        <taxon>Iamiaceae</taxon>
        <taxon>Iamia</taxon>
    </lineage>
</organism>
<reference evidence="6" key="1">
    <citation type="submission" date="2023-01" db="EMBL/GenBank/DDBJ databases">
        <title>The diversity of Class Acidimicrobiia in South China Sea sediment environments and the proposal of Iamia marina sp. nov., a novel species of the genus Iamia.</title>
        <authorList>
            <person name="He Y."/>
            <person name="Tian X."/>
        </authorList>
    </citation>
    <scope>NUCLEOTIDE SEQUENCE</scope>
    <source>
        <strain evidence="6">DSM 19957</strain>
    </source>
</reference>
<gene>
    <name evidence="6" type="ORF">PO878_06920</name>
</gene>
<evidence type="ECO:0000259" key="5">
    <source>
        <dbReference type="PROSITE" id="PS50977"/>
    </source>
</evidence>
<dbReference type="PANTHER" id="PTHR30055">
    <property type="entry name" value="HTH-TYPE TRANSCRIPTIONAL REGULATOR RUTR"/>
    <property type="match status" value="1"/>
</dbReference>
<dbReference type="PANTHER" id="PTHR30055:SF234">
    <property type="entry name" value="HTH-TYPE TRANSCRIPTIONAL REGULATOR BETI"/>
    <property type="match status" value="1"/>
</dbReference>
<dbReference type="Pfam" id="PF00440">
    <property type="entry name" value="TetR_N"/>
    <property type="match status" value="1"/>
</dbReference>
<dbReference type="PROSITE" id="PS50977">
    <property type="entry name" value="HTH_TETR_2"/>
    <property type="match status" value="1"/>
</dbReference>
<dbReference type="KEGG" id="ima:PO878_06920"/>
<dbReference type="RefSeq" id="WP_272737975.1">
    <property type="nucleotide sequence ID" value="NZ_CP116942.1"/>
</dbReference>
<evidence type="ECO:0000256" key="2">
    <source>
        <dbReference type="ARBA" id="ARBA00023125"/>
    </source>
</evidence>
<keyword evidence="2 4" id="KW-0238">DNA-binding</keyword>
<evidence type="ECO:0000256" key="4">
    <source>
        <dbReference type="PROSITE-ProRule" id="PRU00335"/>
    </source>
</evidence>
<dbReference type="PRINTS" id="PR00455">
    <property type="entry name" value="HTHTETR"/>
</dbReference>
<evidence type="ECO:0000256" key="1">
    <source>
        <dbReference type="ARBA" id="ARBA00023015"/>
    </source>
</evidence>
<dbReference type="AlphaFoldDB" id="A0AAE9YC53"/>
<accession>A0AAE9YC53</accession>
<dbReference type="SUPFAM" id="SSF46689">
    <property type="entry name" value="Homeodomain-like"/>
    <property type="match status" value="1"/>
</dbReference>
<dbReference type="GO" id="GO:0000976">
    <property type="term" value="F:transcription cis-regulatory region binding"/>
    <property type="evidence" value="ECO:0007669"/>
    <property type="project" value="TreeGrafter"/>
</dbReference>
<protein>
    <submittedName>
        <fullName evidence="6">Helix-turn-helix domain containing protein</fullName>
    </submittedName>
</protein>
<evidence type="ECO:0000313" key="6">
    <source>
        <dbReference type="EMBL" id="WCO68458.1"/>
    </source>
</evidence>
<feature type="DNA-binding region" description="H-T-H motif" evidence="4">
    <location>
        <begin position="32"/>
        <end position="51"/>
    </location>
</feature>
<evidence type="ECO:0000256" key="3">
    <source>
        <dbReference type="ARBA" id="ARBA00023163"/>
    </source>
</evidence>
<dbReference type="Proteomes" id="UP001216390">
    <property type="component" value="Chromosome"/>
</dbReference>
<keyword evidence="3" id="KW-0804">Transcription</keyword>
<evidence type="ECO:0000313" key="7">
    <source>
        <dbReference type="Proteomes" id="UP001216390"/>
    </source>
</evidence>
<dbReference type="EMBL" id="CP116942">
    <property type="protein sequence ID" value="WCO68458.1"/>
    <property type="molecule type" value="Genomic_DNA"/>
</dbReference>